<dbReference type="EMBL" id="SDAM02000176">
    <property type="protein sequence ID" value="KAH6825379.1"/>
    <property type="molecule type" value="Genomic_DNA"/>
</dbReference>
<gene>
    <name evidence="2" type="ORF">C2S53_018731</name>
</gene>
<organism evidence="2 3">
    <name type="scientific">Perilla frutescens var. hirtella</name>
    <name type="common">Perilla citriodora</name>
    <name type="synonym">Perilla setoyensis</name>
    <dbReference type="NCBI Taxonomy" id="608512"/>
    <lineage>
        <taxon>Eukaryota</taxon>
        <taxon>Viridiplantae</taxon>
        <taxon>Streptophyta</taxon>
        <taxon>Embryophyta</taxon>
        <taxon>Tracheophyta</taxon>
        <taxon>Spermatophyta</taxon>
        <taxon>Magnoliopsida</taxon>
        <taxon>eudicotyledons</taxon>
        <taxon>Gunneridae</taxon>
        <taxon>Pentapetalae</taxon>
        <taxon>asterids</taxon>
        <taxon>lamiids</taxon>
        <taxon>Lamiales</taxon>
        <taxon>Lamiaceae</taxon>
        <taxon>Nepetoideae</taxon>
        <taxon>Elsholtzieae</taxon>
        <taxon>Perilla</taxon>
    </lineage>
</organism>
<accession>A0AAD4J1U0</accession>
<dbReference type="Proteomes" id="UP001190926">
    <property type="component" value="Unassembled WGS sequence"/>
</dbReference>
<protein>
    <submittedName>
        <fullName evidence="2">Calcineurin-like metallo-phosphoesterase superfamily protein</fullName>
    </submittedName>
</protein>
<dbReference type="SUPFAM" id="SSF56300">
    <property type="entry name" value="Metallo-dependent phosphatases"/>
    <property type="match status" value="1"/>
</dbReference>
<keyword evidence="3" id="KW-1185">Reference proteome</keyword>
<dbReference type="Pfam" id="PF00149">
    <property type="entry name" value="Metallophos"/>
    <property type="match status" value="1"/>
</dbReference>
<dbReference type="GO" id="GO:0016787">
    <property type="term" value="F:hydrolase activity"/>
    <property type="evidence" value="ECO:0007669"/>
    <property type="project" value="InterPro"/>
</dbReference>
<feature type="domain" description="Calcineurin-like phosphoesterase" evidence="1">
    <location>
        <begin position="23"/>
        <end position="238"/>
    </location>
</feature>
<dbReference type="Gene3D" id="3.60.21.10">
    <property type="match status" value="1"/>
</dbReference>
<dbReference type="PRINTS" id="PR00114">
    <property type="entry name" value="STPHPHTASE"/>
</dbReference>
<sequence>MFSSQLNKTTKTHSSMATTKPRTVCCVGDIHGYIIKLQNLWSNLEKTVGPSDFESALIIFLGDYCDRGPDTKKVIDFLISLPSKYPNQSHVFLCGNHDLAFAAFLGVLPSPIDGSDFSETWREYEMNEERERWYKGEGYENMHLQGRRWAGRMVGFNRAKNTEYQGSIYDAAPTFHSYGLSHGSSDLRKAVPDEHKKFLADLVWVHEEDNVSIETQEGLQKCKLIAVHAGLEKGKGVEEQLNYLKAKDTRIPKVEPLSGRKNVWDIPEELSKTATIVVSGHHAKVHVEELRLIIDRGGGMESNPVAAIVLPSKKLVLDTDQLEK</sequence>
<dbReference type="PANTHER" id="PTHR47474:SF1">
    <property type="entry name" value="TYROSINE-PROTEIN PHOSPHATASE RLPH2"/>
    <property type="match status" value="1"/>
</dbReference>
<name>A0AAD4J1U0_PERFH</name>
<dbReference type="InterPro" id="IPR029052">
    <property type="entry name" value="Metallo-depent_PP-like"/>
</dbReference>
<evidence type="ECO:0000313" key="3">
    <source>
        <dbReference type="Proteomes" id="UP001190926"/>
    </source>
</evidence>
<dbReference type="PANTHER" id="PTHR47474">
    <property type="entry name" value="TYROSINE-PROTEIN PHOSPHATASE RLPH2"/>
    <property type="match status" value="1"/>
</dbReference>
<dbReference type="InterPro" id="IPR004843">
    <property type="entry name" value="Calcineurin-like_PHP"/>
</dbReference>
<proteinExistence type="predicted"/>
<comment type="caution">
    <text evidence="2">The sequence shown here is derived from an EMBL/GenBank/DDBJ whole genome shotgun (WGS) entry which is preliminary data.</text>
</comment>
<evidence type="ECO:0000313" key="2">
    <source>
        <dbReference type="EMBL" id="KAH6825379.1"/>
    </source>
</evidence>
<evidence type="ECO:0000259" key="1">
    <source>
        <dbReference type="Pfam" id="PF00149"/>
    </source>
</evidence>
<reference evidence="2 3" key="1">
    <citation type="journal article" date="2021" name="Nat. Commun.">
        <title>Incipient diploidization of the medicinal plant Perilla within 10,000 years.</title>
        <authorList>
            <person name="Zhang Y."/>
            <person name="Shen Q."/>
            <person name="Leng L."/>
            <person name="Zhang D."/>
            <person name="Chen S."/>
            <person name="Shi Y."/>
            <person name="Ning Z."/>
            <person name="Chen S."/>
        </authorList>
    </citation>
    <scope>NUCLEOTIDE SEQUENCE [LARGE SCALE GENOMIC DNA]</scope>
    <source>
        <strain evidence="3">cv. PC099</strain>
    </source>
</reference>
<dbReference type="AlphaFoldDB" id="A0AAD4J1U0"/>
<dbReference type="InterPro" id="IPR006186">
    <property type="entry name" value="Ser/Thr-sp_prot-phosphatase"/>
</dbReference>